<dbReference type="PANTHER" id="PTHR40278:SF1">
    <property type="entry name" value="DNA UTILIZATION PROTEIN HOFN"/>
    <property type="match status" value="1"/>
</dbReference>
<evidence type="ECO:0000313" key="2">
    <source>
        <dbReference type="Proteomes" id="UP000002363"/>
    </source>
</evidence>
<keyword evidence="2" id="KW-1185">Reference proteome</keyword>
<reference evidence="1 2" key="1">
    <citation type="journal article" date="2010" name="J. Bacteriol.">
        <title>Complete genome sequence of Enterobacter cloacae subsp. cloacae type strain ATCC 13047.</title>
        <authorList>
            <person name="Ren Y."/>
            <person name="Ren Y."/>
            <person name="Zhou Z."/>
            <person name="Guo X."/>
            <person name="Li Y."/>
            <person name="Feng L."/>
            <person name="Wang L."/>
        </authorList>
    </citation>
    <scope>NUCLEOTIDE SEQUENCE [LARGE SCALE GENOMIC DNA]</scope>
    <source>
        <strain evidence="2">ATCC 13047 / DSM 30054 / NBRC 13535 / NCTC 10005 / WDCM 00083 / NCDC 279-56</strain>
    </source>
</reference>
<dbReference type="RefSeq" id="WP_013099077.1">
    <property type="nucleotide sequence ID" value="NC_014121.1"/>
</dbReference>
<dbReference type="EnsemblBacteria" id="ADF64284">
    <property type="protein sequence ID" value="ADF64284"/>
    <property type="gene ID" value="ECL_04757"/>
</dbReference>
<dbReference type="Pfam" id="PF05137">
    <property type="entry name" value="PilN"/>
    <property type="match status" value="1"/>
</dbReference>
<dbReference type="InterPro" id="IPR052534">
    <property type="entry name" value="Extracell_DNA_Util/SecSys_Comp"/>
</dbReference>
<organism evidence="1 2">
    <name type="scientific">Enterobacter cloacae subsp. cloacae (strain ATCC 13047 / DSM 30054 / NBRC 13535 / NCTC 10005 / WDCM 00083 / NCDC 279-56)</name>
    <dbReference type="NCBI Taxonomy" id="716541"/>
    <lineage>
        <taxon>Bacteria</taxon>
        <taxon>Pseudomonadati</taxon>
        <taxon>Pseudomonadota</taxon>
        <taxon>Gammaproteobacteria</taxon>
        <taxon>Enterobacterales</taxon>
        <taxon>Enterobacteriaceae</taxon>
        <taxon>Enterobacter</taxon>
        <taxon>Enterobacter cloacae complex</taxon>
    </lineage>
</organism>
<dbReference type="PANTHER" id="PTHR40278">
    <property type="entry name" value="DNA UTILIZATION PROTEIN HOFN"/>
    <property type="match status" value="1"/>
</dbReference>
<dbReference type="InterPro" id="IPR007813">
    <property type="entry name" value="PilN"/>
</dbReference>
<dbReference type="KEGG" id="enc:ECL_04757"/>
<dbReference type="HOGENOM" id="CLU_081304_2_0_6"/>
<dbReference type="STRING" id="716541.ECL_04757"/>
<accession>A0A0H3CSR2</accession>
<gene>
    <name evidence="1" type="ordered locus">ECL_04757</name>
</gene>
<protein>
    <submittedName>
        <fullName evidence="1">Pilus assembly protein HofN</fullName>
    </submittedName>
</protein>
<dbReference type="OrthoDB" id="6561867at2"/>
<dbReference type="EMBL" id="CP001918">
    <property type="protein sequence ID" value="ADF64284.1"/>
    <property type="molecule type" value="Genomic_DNA"/>
</dbReference>
<proteinExistence type="predicted"/>
<dbReference type="eggNOG" id="COG3166">
    <property type="taxonomic scope" value="Bacteria"/>
</dbReference>
<dbReference type="PATRIC" id="fig|716541.4.peg.4905"/>
<evidence type="ECO:0000313" key="1">
    <source>
        <dbReference type="EMBL" id="ADF64284.1"/>
    </source>
</evidence>
<dbReference type="AlphaFoldDB" id="A0A0H3CSR2"/>
<sequence length="162" mass="17879">MSMTNLLPWRQQRRARRVRFWGGLSAATCILTLATVFSLSMHAHLKLHALQAELAGMQTVQRALSSRLPLATPAPTRQPQRMAWHPVLASLSDAIPAQAWFTELRYQPPSLMINGYASALPALSAMGDALRQIAGFTPGSAGEIRQDNHGRWMFTFQLTGQG</sequence>
<name>A0A0H3CSR2_ENTCC</name>
<dbReference type="Proteomes" id="UP000002363">
    <property type="component" value="Chromosome"/>
</dbReference>